<feature type="domain" description="Helicase ATP-binding" evidence="4">
    <location>
        <begin position="698"/>
        <end position="856"/>
    </location>
</feature>
<keyword evidence="1" id="KW-0378">Hydrolase</keyword>
<dbReference type="GO" id="GO:0004386">
    <property type="term" value="F:helicase activity"/>
    <property type="evidence" value="ECO:0007669"/>
    <property type="project" value="UniProtKB-KW"/>
</dbReference>
<organism evidence="6 7">
    <name type="scientific">Pseudorhodoferax soli</name>
    <dbReference type="NCBI Taxonomy" id="545864"/>
    <lineage>
        <taxon>Bacteria</taxon>
        <taxon>Pseudomonadati</taxon>
        <taxon>Pseudomonadota</taxon>
        <taxon>Betaproteobacteria</taxon>
        <taxon>Burkholderiales</taxon>
        <taxon>Comamonadaceae</taxon>
    </lineage>
</organism>
<dbReference type="SMART" id="SM00490">
    <property type="entry name" value="HELICc"/>
    <property type="match status" value="1"/>
</dbReference>
<name>A0A368Y7G8_9BURK</name>
<dbReference type="PROSITE" id="PS51192">
    <property type="entry name" value="HELICASE_ATP_BIND_1"/>
    <property type="match status" value="1"/>
</dbReference>
<evidence type="ECO:0000259" key="4">
    <source>
        <dbReference type="PROSITE" id="PS51192"/>
    </source>
</evidence>
<dbReference type="SMART" id="SM00487">
    <property type="entry name" value="DEXDc"/>
    <property type="match status" value="1"/>
</dbReference>
<dbReference type="Pfam" id="PF04434">
    <property type="entry name" value="SWIM"/>
    <property type="match status" value="1"/>
</dbReference>
<dbReference type="AlphaFoldDB" id="A0A368Y7G8"/>
<evidence type="ECO:0000313" key="6">
    <source>
        <dbReference type="EMBL" id="RCW75659.1"/>
    </source>
</evidence>
<proteinExistence type="predicted"/>
<evidence type="ECO:0000256" key="2">
    <source>
        <dbReference type="PROSITE-ProRule" id="PRU00325"/>
    </source>
</evidence>
<dbReference type="RefSeq" id="WP_114465190.1">
    <property type="nucleotide sequence ID" value="NZ_QPJK01000001.1"/>
</dbReference>
<dbReference type="Gene3D" id="3.40.50.300">
    <property type="entry name" value="P-loop containing nucleotide triphosphate hydrolases"/>
    <property type="match status" value="1"/>
</dbReference>
<dbReference type="InterPro" id="IPR049730">
    <property type="entry name" value="SNF2/RAD54-like_C"/>
</dbReference>
<feature type="domain" description="Helicase C-terminal" evidence="5">
    <location>
        <begin position="985"/>
        <end position="1137"/>
    </location>
</feature>
<evidence type="ECO:0000256" key="1">
    <source>
        <dbReference type="ARBA" id="ARBA00022801"/>
    </source>
</evidence>
<dbReference type="InterPro" id="IPR027417">
    <property type="entry name" value="P-loop_NTPase"/>
</dbReference>
<dbReference type="OrthoDB" id="9760715at2"/>
<dbReference type="GO" id="GO:0005524">
    <property type="term" value="F:ATP binding"/>
    <property type="evidence" value="ECO:0007669"/>
    <property type="project" value="InterPro"/>
</dbReference>
<keyword evidence="7" id="KW-1185">Reference proteome</keyword>
<dbReference type="InterPro" id="IPR038718">
    <property type="entry name" value="SNF2-like_sf"/>
</dbReference>
<dbReference type="CDD" id="cd18793">
    <property type="entry name" value="SF2_C_SNF"/>
    <property type="match status" value="1"/>
</dbReference>
<dbReference type="SUPFAM" id="SSF52540">
    <property type="entry name" value="P-loop containing nucleoside triphosphate hydrolases"/>
    <property type="match status" value="2"/>
</dbReference>
<dbReference type="InterPro" id="IPR000330">
    <property type="entry name" value="SNF2_N"/>
</dbReference>
<dbReference type="InterPro" id="IPR014001">
    <property type="entry name" value="Helicase_ATP-bd"/>
</dbReference>
<dbReference type="Pfam" id="PF00271">
    <property type="entry name" value="Helicase_C"/>
    <property type="match status" value="1"/>
</dbReference>
<keyword evidence="2" id="KW-0479">Metal-binding</keyword>
<dbReference type="CDD" id="cd18012">
    <property type="entry name" value="DEXQc_arch_SWI2_SNF2"/>
    <property type="match status" value="1"/>
</dbReference>
<comment type="caution">
    <text evidence="6">The sequence shown here is derived from an EMBL/GenBank/DDBJ whole genome shotgun (WGS) entry which is preliminary data.</text>
</comment>
<dbReference type="PROSITE" id="PS50966">
    <property type="entry name" value="ZF_SWIM"/>
    <property type="match status" value="1"/>
</dbReference>
<dbReference type="PANTHER" id="PTHR10799">
    <property type="entry name" value="SNF2/RAD54 HELICASE FAMILY"/>
    <property type="match status" value="1"/>
</dbReference>
<protein>
    <submittedName>
        <fullName evidence="6">SWIM zinc finger protein</fullName>
    </submittedName>
</protein>
<evidence type="ECO:0000259" key="5">
    <source>
        <dbReference type="PROSITE" id="PS51194"/>
    </source>
</evidence>
<dbReference type="Proteomes" id="UP000252884">
    <property type="component" value="Unassembled WGS sequence"/>
</dbReference>
<feature type="domain" description="SWIM-type" evidence="3">
    <location>
        <begin position="58"/>
        <end position="98"/>
    </location>
</feature>
<keyword evidence="2" id="KW-0862">Zinc</keyword>
<sequence length="1150" mass="125597">MGLLIDPRSIAPHLSPSTYARGLQVYLNQGVLEHELHAESAELWRVDGVVRGSERDPYETSLVMEMDTEGRVVGFDANCSCPVGRDCKHAVALALKAAYAAGAVRRAATPDAPASPAVPWPSPPAAPAVPRATATMHAWLDLFEAEPTNAVARAVAGHPEVPLYLLSAAPQAPRGSEPPRLQLAWQMSRALKRGGWAKPKVPGYEAQLRMAALASAVPNDDRECVRLIQSLGTQRHSHGPSHSGIVDGAIGSLAVQAAARTGRLFALVESGEMGEAPLRWGPPRRLLWQWHEMKQPREEESLWMLRAGVAEQGADPQAPDARPAPRTAVYGAQSPLYLDLENRSCGPVDAPGLDAAQLRLLLAAPPLPQSAFGDVRSRLLERLAGLPLPPVVAPPERWPQVPPVACLRLARVPAAERAQRGLLRATLDFDYAGLRGQWFTPQAHVLVAHEGRRVLLARDVAAERAAEVRLHALGLAGDALSRFHLPAASMAWLEWALDDWAPLRAAGFDVQAGPELAGFVEQADALLVQVATPPAGQDDTVLEDALRAGTDVAWFDLSLGIAIDGARHNVLPWLPALLRQVRYTSEGPQLPPWLWREQADGRWMRLPSGPLQPWLQALLELVGERPDRDLEADALRLSRLEALRMGVLLGEGAVWEGGEGLRALLRELGSGAPPAVAPPAGLRAQLRPYQQQGLNWLQFLRRAGLGGILADDMGLGKTLQTLAHLLREHEDGRLDRPSLVLAPVSVLGNWRREAERFAPALRTRVWHGADRHKADFAGCDLVVAPYSLLQRDRERWLQQRWHLVVLDEAQHIKNASTQAAQVAASLQARQRLCLSGTPMENHLGELWSLFHFLMPGFLGSQARFREVFRQPIEKHADTQQLAQLRRRIAPFMLHRTKAAVATELPARIESISPVTLDGAQADLYETIRLATEKSVRAALADKGLARSQIQVLDALLKLRQVCCDPRLVKAAPGVTKAAGSAKLELLMEMLPELLEEGRRVLLFSQFTGMLALIEAALRERNIAFATLTGQTQQRDAVIERFTSGAVPLFLISLKAGGTGLNLPQADTVIHYDPWWNPAVEEQATARAHRIGQQRQVMVYKLVAEGTIEERILALQARKAALAQGLLHGAATRDAPLFGEDDVAELLRPIG</sequence>
<dbReference type="InterPro" id="IPR001650">
    <property type="entry name" value="Helicase_C-like"/>
</dbReference>
<evidence type="ECO:0000313" key="7">
    <source>
        <dbReference type="Proteomes" id="UP000252884"/>
    </source>
</evidence>
<dbReference type="InterPro" id="IPR007527">
    <property type="entry name" value="Znf_SWIM"/>
</dbReference>
<reference evidence="6 7" key="1">
    <citation type="submission" date="2018-07" db="EMBL/GenBank/DDBJ databases">
        <title>Genomic Encyclopedia of Type Strains, Phase IV (KMG-IV): sequencing the most valuable type-strain genomes for metagenomic binning, comparative biology and taxonomic classification.</title>
        <authorList>
            <person name="Goeker M."/>
        </authorList>
    </citation>
    <scope>NUCLEOTIDE SEQUENCE [LARGE SCALE GENOMIC DNA]</scope>
    <source>
        <strain evidence="6 7">DSM 21634</strain>
    </source>
</reference>
<evidence type="ECO:0000259" key="3">
    <source>
        <dbReference type="PROSITE" id="PS50966"/>
    </source>
</evidence>
<keyword evidence="2" id="KW-0863">Zinc-finger</keyword>
<dbReference type="GO" id="GO:0016787">
    <property type="term" value="F:hydrolase activity"/>
    <property type="evidence" value="ECO:0007669"/>
    <property type="project" value="UniProtKB-KW"/>
</dbReference>
<gene>
    <name evidence="6" type="ORF">DES41_101254</name>
</gene>
<dbReference type="Pfam" id="PF00176">
    <property type="entry name" value="SNF2-rel_dom"/>
    <property type="match status" value="1"/>
</dbReference>
<accession>A0A368Y7G8</accession>
<dbReference type="GO" id="GO:0008270">
    <property type="term" value="F:zinc ion binding"/>
    <property type="evidence" value="ECO:0007669"/>
    <property type="project" value="UniProtKB-KW"/>
</dbReference>
<dbReference type="Gene3D" id="3.40.50.10810">
    <property type="entry name" value="Tandem AAA-ATPase domain"/>
    <property type="match status" value="1"/>
</dbReference>
<dbReference type="EMBL" id="QPJK01000001">
    <property type="protein sequence ID" value="RCW75659.1"/>
    <property type="molecule type" value="Genomic_DNA"/>
</dbReference>
<dbReference type="PROSITE" id="PS51194">
    <property type="entry name" value="HELICASE_CTER"/>
    <property type="match status" value="1"/>
</dbReference>